<protein>
    <recommendedName>
        <fullName evidence="4">Fumarylacetoacetase-like C-terminal domain-containing protein</fullName>
    </recommendedName>
</protein>
<dbReference type="Pfam" id="PF01557">
    <property type="entry name" value="FAA_hydrolase"/>
    <property type="match status" value="1"/>
</dbReference>
<dbReference type="InterPro" id="IPR036704">
    <property type="entry name" value="RraA/RraA-like_sf"/>
</dbReference>
<gene>
    <name evidence="5" type="ORF">CYJ95_07425</name>
</gene>
<dbReference type="Gene3D" id="3.50.30.40">
    <property type="entry name" value="Ribonuclease E inhibitor RraA/RraA-like"/>
    <property type="match status" value="1"/>
</dbReference>
<dbReference type="Gene3D" id="3.90.850.10">
    <property type="entry name" value="Fumarylacetoacetase-like, C-terminal domain"/>
    <property type="match status" value="1"/>
</dbReference>
<feature type="binding site" evidence="2">
    <location>
        <position position="412"/>
    </location>
    <ligand>
        <name>Mg(2+)</name>
        <dbReference type="ChEBI" id="CHEBI:18420"/>
    </ligand>
</feature>
<evidence type="ECO:0000313" key="5">
    <source>
        <dbReference type="EMBL" id="PKZ81687.1"/>
    </source>
</evidence>
<evidence type="ECO:0000259" key="4">
    <source>
        <dbReference type="Pfam" id="PF01557"/>
    </source>
</evidence>
<sequence>MTQSTPDPTPTVTEHDFTVRENRPGKVLAVHLNYPSRIAQRGRSPQAPGYFLKAGTSLARTGDTIERPAGTELLAYEGEIALIIGRTARRVSPKEGWSHVSGITAANDWGLYDLRHADKGSNVKNKSGDGYTPLGPAVISAAGLDPAALRVRTWVNGEIVQDDTTEGLVFPFGQLVADLSQLMTLEEGDVILTGTPAGSSVAQPGDVVEVEVDAPSAPGAPTTGRLVTTVVDSEHSLAPFGAQPQVDDVQREEAWGSREAAGLAPQAAAPSSSAVDENGHWVASAPQPDRSLLTPELRAKIDAIAVATLTAQLQKRGVQNATIDGPRPIHRGRRVLGYAKTLRYIPKREDLAKEFGGGFNAQKRAIDSVQPDDVVVMEARGEHGTGTLGDVLALRAQVNGANAVITDGGIRDSAAVAEVGLQVYAGATHPAVLGRRHIPWEVGGTIACGGTTVQPGDIIVGDDDGVVVIPPSLLQEVVDDAYEQELQDAWAYEQVKAGHPVDGMFPPNAEWKAKFDEYRKTLPDAPAPEGDGRA</sequence>
<name>A0AAX0VJZ4_MICLU</name>
<dbReference type="NCBIfam" id="NF006093">
    <property type="entry name" value="PRK08245.1"/>
    <property type="match status" value="1"/>
</dbReference>
<dbReference type="Pfam" id="PF03737">
    <property type="entry name" value="RraA-like"/>
    <property type="match status" value="1"/>
</dbReference>
<comment type="cofactor">
    <cofactor evidence="2">
        <name>Mg(2+)</name>
        <dbReference type="ChEBI" id="CHEBI:18420"/>
    </cofactor>
</comment>
<dbReference type="NCBIfam" id="NF009399">
    <property type="entry name" value="PRK12764.1"/>
    <property type="match status" value="1"/>
</dbReference>
<reference evidence="5 6" key="1">
    <citation type="submission" date="2017-12" db="EMBL/GenBank/DDBJ databases">
        <title>Phylogenetic diversity of female urinary microbiome.</title>
        <authorList>
            <person name="Thomas-White K."/>
            <person name="Wolfe A.J."/>
        </authorList>
    </citation>
    <scope>NUCLEOTIDE SEQUENCE [LARGE SCALE GENOMIC DNA]</scope>
    <source>
        <strain evidence="5 6">UMB0038</strain>
    </source>
</reference>
<feature type="domain" description="Fumarylacetoacetase-like C-terminal" evidence="4">
    <location>
        <begin position="26"/>
        <end position="231"/>
    </location>
</feature>
<proteinExistence type="predicted"/>
<dbReference type="RefSeq" id="WP_070708900.1">
    <property type="nucleotide sequence ID" value="NZ_JABBWT010000031.1"/>
</dbReference>
<dbReference type="PANTHER" id="PTHR11820">
    <property type="entry name" value="ACYLPYRUVASE"/>
    <property type="match status" value="1"/>
</dbReference>
<comment type="caution">
    <text evidence="5">The sequence shown here is derived from an EMBL/GenBank/DDBJ whole genome shotgun (WGS) entry which is preliminary data.</text>
</comment>
<feature type="binding site" evidence="2">
    <location>
        <position position="411"/>
    </location>
    <ligand>
        <name>substrate</name>
    </ligand>
</feature>
<organism evidence="5 6">
    <name type="scientific">Micrococcus luteus</name>
    <name type="common">Micrococcus lysodeikticus</name>
    <dbReference type="NCBI Taxonomy" id="1270"/>
    <lineage>
        <taxon>Bacteria</taxon>
        <taxon>Bacillati</taxon>
        <taxon>Actinomycetota</taxon>
        <taxon>Actinomycetes</taxon>
        <taxon>Micrococcales</taxon>
        <taxon>Micrococcaceae</taxon>
        <taxon>Micrococcus</taxon>
    </lineage>
</organism>
<dbReference type="InterPro" id="IPR036663">
    <property type="entry name" value="Fumarylacetoacetase_C_sf"/>
</dbReference>
<dbReference type="SUPFAM" id="SSF56529">
    <property type="entry name" value="FAH"/>
    <property type="match status" value="1"/>
</dbReference>
<dbReference type="EMBL" id="PKJT01000006">
    <property type="protein sequence ID" value="PKZ81687.1"/>
    <property type="molecule type" value="Genomic_DNA"/>
</dbReference>
<evidence type="ECO:0000313" key="6">
    <source>
        <dbReference type="Proteomes" id="UP000234847"/>
    </source>
</evidence>
<accession>A0AAX0VJZ4</accession>
<dbReference type="InterPro" id="IPR005493">
    <property type="entry name" value="RraA/RraA-like"/>
</dbReference>
<dbReference type="GO" id="GO:0003824">
    <property type="term" value="F:catalytic activity"/>
    <property type="evidence" value="ECO:0007669"/>
    <property type="project" value="InterPro"/>
</dbReference>
<dbReference type="Proteomes" id="UP000234847">
    <property type="component" value="Unassembled WGS sequence"/>
</dbReference>
<dbReference type="SUPFAM" id="SSF89562">
    <property type="entry name" value="RraA-like"/>
    <property type="match status" value="1"/>
</dbReference>
<dbReference type="CDD" id="cd16841">
    <property type="entry name" value="RraA_family"/>
    <property type="match status" value="1"/>
</dbReference>
<keyword evidence="1 2" id="KW-0479">Metal-binding</keyword>
<dbReference type="AlphaFoldDB" id="A0AAX0VJZ4"/>
<evidence type="ECO:0000256" key="1">
    <source>
        <dbReference type="ARBA" id="ARBA00022723"/>
    </source>
</evidence>
<dbReference type="GO" id="GO:0046872">
    <property type="term" value="F:metal ion binding"/>
    <property type="evidence" value="ECO:0007669"/>
    <property type="project" value="UniProtKB-KW"/>
</dbReference>
<dbReference type="InterPro" id="IPR011234">
    <property type="entry name" value="Fumarylacetoacetase-like_C"/>
</dbReference>
<evidence type="ECO:0000256" key="3">
    <source>
        <dbReference type="SAM" id="MobiDB-lite"/>
    </source>
</evidence>
<keyword evidence="2" id="KW-0460">Magnesium</keyword>
<feature type="binding site" evidence="2">
    <location>
        <begin position="389"/>
        <end position="392"/>
    </location>
    <ligand>
        <name>substrate</name>
    </ligand>
</feature>
<evidence type="ECO:0000256" key="2">
    <source>
        <dbReference type="PIRSR" id="PIRSR605493-1"/>
    </source>
</evidence>
<feature type="region of interest" description="Disordered" evidence="3">
    <location>
        <begin position="242"/>
        <end position="265"/>
    </location>
</feature>